<keyword evidence="5" id="KW-0732">Signal</keyword>
<evidence type="ECO:0000256" key="4">
    <source>
        <dbReference type="ARBA" id="ARBA00022837"/>
    </source>
</evidence>
<evidence type="ECO:0000259" key="6">
    <source>
        <dbReference type="Pfam" id="PF00884"/>
    </source>
</evidence>
<name>A0A178IP08_9BACT</name>
<feature type="chain" id="PRO_5008089299" description="Sulfatase N-terminal domain-containing protein" evidence="5">
    <location>
        <begin position="31"/>
        <end position="507"/>
    </location>
</feature>
<dbReference type="STRING" id="1184151.AW736_05530"/>
<proteinExistence type="inferred from homology"/>
<keyword evidence="2" id="KW-0479">Metal-binding</keyword>
<dbReference type="Gene3D" id="3.40.720.10">
    <property type="entry name" value="Alkaline Phosphatase, subunit A"/>
    <property type="match status" value="1"/>
</dbReference>
<keyword evidence="4" id="KW-0106">Calcium</keyword>
<evidence type="ECO:0000256" key="5">
    <source>
        <dbReference type="SAM" id="SignalP"/>
    </source>
</evidence>
<feature type="signal peptide" evidence="5">
    <location>
        <begin position="1"/>
        <end position="30"/>
    </location>
</feature>
<dbReference type="PANTHER" id="PTHR42693:SF53">
    <property type="entry name" value="ENDO-4-O-SULFATASE"/>
    <property type="match status" value="1"/>
</dbReference>
<comment type="similarity">
    <text evidence="1">Belongs to the sulfatase family.</text>
</comment>
<protein>
    <recommendedName>
        <fullName evidence="6">Sulfatase N-terminal domain-containing protein</fullName>
    </recommendedName>
</protein>
<dbReference type="InterPro" id="IPR000917">
    <property type="entry name" value="Sulfatase_N"/>
</dbReference>
<feature type="domain" description="Sulfatase N-terminal" evidence="6">
    <location>
        <begin position="41"/>
        <end position="391"/>
    </location>
</feature>
<organism evidence="7 8">
    <name type="scientific">Termitidicoccus mucosus</name>
    <dbReference type="NCBI Taxonomy" id="1184151"/>
    <lineage>
        <taxon>Bacteria</taxon>
        <taxon>Pseudomonadati</taxon>
        <taxon>Verrucomicrobiota</taxon>
        <taxon>Opitutia</taxon>
        <taxon>Opitutales</taxon>
        <taxon>Opitutaceae</taxon>
        <taxon>Termitidicoccus</taxon>
    </lineage>
</organism>
<dbReference type="SUPFAM" id="SSF53649">
    <property type="entry name" value="Alkaline phosphatase-like"/>
    <property type="match status" value="1"/>
</dbReference>
<comment type="caution">
    <text evidence="7">The sequence shown here is derived from an EMBL/GenBank/DDBJ whole genome shotgun (WGS) entry which is preliminary data.</text>
</comment>
<dbReference type="RefSeq" id="WP_084441909.1">
    <property type="nucleotide sequence ID" value="NZ_CP109796.1"/>
</dbReference>
<dbReference type="EMBL" id="LRRQ01000043">
    <property type="protein sequence ID" value="OAM90959.1"/>
    <property type="molecule type" value="Genomic_DNA"/>
</dbReference>
<dbReference type="AlphaFoldDB" id="A0A178IP08"/>
<keyword evidence="3" id="KW-0378">Hydrolase</keyword>
<evidence type="ECO:0000256" key="3">
    <source>
        <dbReference type="ARBA" id="ARBA00022801"/>
    </source>
</evidence>
<evidence type="ECO:0000313" key="7">
    <source>
        <dbReference type="EMBL" id="OAM90959.1"/>
    </source>
</evidence>
<evidence type="ECO:0000313" key="8">
    <source>
        <dbReference type="Proteomes" id="UP000078486"/>
    </source>
</evidence>
<keyword evidence="8" id="KW-1185">Reference proteome</keyword>
<dbReference type="InterPro" id="IPR024607">
    <property type="entry name" value="Sulfatase_CS"/>
</dbReference>
<dbReference type="PANTHER" id="PTHR42693">
    <property type="entry name" value="ARYLSULFATASE FAMILY MEMBER"/>
    <property type="match status" value="1"/>
</dbReference>
<dbReference type="Gene3D" id="3.30.1120.10">
    <property type="match status" value="1"/>
</dbReference>
<dbReference type="CDD" id="cd16145">
    <property type="entry name" value="ARS_like"/>
    <property type="match status" value="1"/>
</dbReference>
<dbReference type="Pfam" id="PF00884">
    <property type="entry name" value="Sulfatase"/>
    <property type="match status" value="1"/>
</dbReference>
<sequence length="507" mass="56405">MKVTPIHLPVALSGLVAASAAALLPGSVQAALPSPATPVRPNIIFILADDAGYGDVGFTGQARFNTPNIDKLAREGMIMTQHYAGTPVCAPSRATLMTGLHTGHVSIRGNHGYRWGATTTSRVPISRKEILLPEYLKDFGYQTAMIGKWGLGEEDSYSAPWRRGWDFFYGFVNQAQAHNQYPEFLYRNEAKEPIIKNYSHEQNCFANDRFTDEALDYIDRTTGNKNHPFFLYMAYTTPHADLVCPADTIAQLKKEQAWARELAEKDAANARTVGSKGKKVIDTDKRIMFAAMMMRLDRDVGRIMAKLKERGIDENTLVVFTSDNGPHAEDGKDNSFFNSSGGLRGIKRDMYEGGIREPFAIRWPGRIKAGSTSDHQAAFWDFMPTVFEIIGEAAPEGIDGISYAPTILDRPDGQKKHDYLYWELLVKDKGCQAVRQGDWKVVRKGLNAKLELYDLSSDIAEKNDLSANNPDKVVHFEKLLVSARTHSSVFPLELPKGQKGELDPSDP</sequence>
<reference evidence="7 8" key="1">
    <citation type="submission" date="2016-01" db="EMBL/GenBank/DDBJ databases">
        <title>High potential of lignocellulose degradation of a new Verrucomicrobia species.</title>
        <authorList>
            <person name="Wang Y."/>
            <person name="Shi Y."/>
            <person name="Qiu Z."/>
            <person name="Liu S."/>
            <person name="Yang H."/>
        </authorList>
    </citation>
    <scope>NUCLEOTIDE SEQUENCE [LARGE SCALE GENOMIC DNA]</scope>
    <source>
        <strain evidence="7 8">TSB47</strain>
    </source>
</reference>
<dbReference type="GO" id="GO:0046872">
    <property type="term" value="F:metal ion binding"/>
    <property type="evidence" value="ECO:0007669"/>
    <property type="project" value="UniProtKB-KW"/>
</dbReference>
<gene>
    <name evidence="7" type="ORF">AW736_05530</name>
</gene>
<dbReference type="OrthoDB" id="9762324at2"/>
<evidence type="ECO:0000256" key="2">
    <source>
        <dbReference type="ARBA" id="ARBA00022723"/>
    </source>
</evidence>
<dbReference type="Proteomes" id="UP000078486">
    <property type="component" value="Unassembled WGS sequence"/>
</dbReference>
<accession>A0A178IP08</accession>
<dbReference type="InterPro" id="IPR050738">
    <property type="entry name" value="Sulfatase"/>
</dbReference>
<dbReference type="InterPro" id="IPR017850">
    <property type="entry name" value="Alkaline_phosphatase_core_sf"/>
</dbReference>
<dbReference type="PROSITE" id="PS00523">
    <property type="entry name" value="SULFATASE_1"/>
    <property type="match status" value="1"/>
</dbReference>
<dbReference type="GO" id="GO:0004065">
    <property type="term" value="F:arylsulfatase activity"/>
    <property type="evidence" value="ECO:0007669"/>
    <property type="project" value="TreeGrafter"/>
</dbReference>
<evidence type="ECO:0000256" key="1">
    <source>
        <dbReference type="ARBA" id="ARBA00008779"/>
    </source>
</evidence>